<dbReference type="RefSeq" id="WP_166233795.1">
    <property type="nucleotide sequence ID" value="NZ_CP049865.1"/>
</dbReference>
<proteinExistence type="predicted"/>
<dbReference type="Proteomes" id="UP000501058">
    <property type="component" value="Chromosome"/>
</dbReference>
<evidence type="ECO:0000313" key="2">
    <source>
        <dbReference type="Proteomes" id="UP000501058"/>
    </source>
</evidence>
<reference evidence="1 2" key="1">
    <citation type="submission" date="2020-03" db="EMBL/GenBank/DDBJ databases">
        <title>Propioniciclava sp. nov., isolated from Hydrophilus acuminatus.</title>
        <authorList>
            <person name="Hyun D.-W."/>
            <person name="Bae J.-W."/>
        </authorList>
    </citation>
    <scope>NUCLEOTIDE SEQUENCE [LARGE SCALE GENOMIC DNA]</scope>
    <source>
        <strain evidence="1 2">HDW11</strain>
    </source>
</reference>
<dbReference type="AlphaFoldDB" id="A0A6G7Y7D0"/>
<dbReference type="EMBL" id="CP049865">
    <property type="protein sequence ID" value="QIK72722.1"/>
    <property type="molecule type" value="Genomic_DNA"/>
</dbReference>
<organism evidence="1 2">
    <name type="scientific">Propioniciclava coleopterorum</name>
    <dbReference type="NCBI Taxonomy" id="2714937"/>
    <lineage>
        <taxon>Bacteria</taxon>
        <taxon>Bacillati</taxon>
        <taxon>Actinomycetota</taxon>
        <taxon>Actinomycetes</taxon>
        <taxon>Propionibacteriales</taxon>
        <taxon>Propionibacteriaceae</taxon>
        <taxon>Propioniciclava</taxon>
    </lineage>
</organism>
<keyword evidence="2" id="KW-1185">Reference proteome</keyword>
<gene>
    <name evidence="1" type="ORF">G7070_11110</name>
</gene>
<sequence length="81" mass="9199">MRASGVDPRDTTWEQDAVYRVYFEDEEGATDEWRLTAAQDVGEVLDWARARSGSRTFTLYVEADRASDRAAGTERGLIRLL</sequence>
<protein>
    <submittedName>
        <fullName evidence="1">Uncharacterized protein</fullName>
    </submittedName>
</protein>
<accession>A0A6G7Y7D0</accession>
<name>A0A6G7Y7D0_9ACTN</name>
<dbReference type="KEGG" id="prv:G7070_11110"/>
<evidence type="ECO:0000313" key="1">
    <source>
        <dbReference type="EMBL" id="QIK72722.1"/>
    </source>
</evidence>